<dbReference type="AlphaFoldDB" id="A0A1F5SDT3"/>
<dbReference type="Gene3D" id="3.40.50.720">
    <property type="entry name" value="NAD(P)-binding Rossmann-like Domain"/>
    <property type="match status" value="1"/>
</dbReference>
<evidence type="ECO:0000256" key="5">
    <source>
        <dbReference type="ARBA" id="ARBA00022989"/>
    </source>
</evidence>
<organism evidence="9 10">
    <name type="scientific">Candidatus Falkowbacteria bacterium RIFCSPLOWO2_02_FULL_45_21</name>
    <dbReference type="NCBI Taxonomy" id="1797989"/>
    <lineage>
        <taxon>Bacteria</taxon>
        <taxon>Candidatus Falkowiibacteriota</taxon>
    </lineage>
</organism>
<evidence type="ECO:0000259" key="8">
    <source>
        <dbReference type="Pfam" id="PF02397"/>
    </source>
</evidence>
<dbReference type="GO" id="GO:0016780">
    <property type="term" value="F:phosphotransferase activity, for other substituted phosphate groups"/>
    <property type="evidence" value="ECO:0007669"/>
    <property type="project" value="TreeGrafter"/>
</dbReference>
<sequence>MNNKFKKLVLLGGDIIILYFSLYLTLIIRYRDSYTNLIWSNHFWPFTLIFILWLIIFYISNLYNLNLAVNNLKFYRSSGRALVIAGLTAIAFFYLLPQIGIAPKRNLFIYIIVFAVCLYFWRYFYNWSLKSYLPKNNIGIVGYNSLVREIINEFRQKPHLGFNISFIADDQTSDSALGIKPIAELEKLINGHKLDTIILSHDPHQSEYLRTTLFNCLRFKINYVSLPNFYEAITGKIPLDTINQMWFLENLNENSKIWFDRLKLIYDFVLAFIIFIITVPAWIIIALMIKLESLGPVFIIMERLGKNNKIFKLIKFRTMKEEGNDRSPTRAHDPRITKFGGFLRKTRIDELPQVINILKNQMSFVGPRPERPELSSELEKFIPFYGQRTLVKPGLTGSDQISGEYHSPSREDSLKKLQYDLFYIKNRSIYLDLSIILKTVATVLSRKGV</sequence>
<dbReference type="InterPro" id="IPR003362">
    <property type="entry name" value="Bact_transf"/>
</dbReference>
<evidence type="ECO:0000256" key="4">
    <source>
        <dbReference type="ARBA" id="ARBA00022692"/>
    </source>
</evidence>
<keyword evidence="5 7" id="KW-1133">Transmembrane helix</keyword>
<reference evidence="9 10" key="1">
    <citation type="journal article" date="2016" name="Nat. Commun.">
        <title>Thousands of microbial genomes shed light on interconnected biogeochemical processes in an aquifer system.</title>
        <authorList>
            <person name="Anantharaman K."/>
            <person name="Brown C.T."/>
            <person name="Hug L.A."/>
            <person name="Sharon I."/>
            <person name="Castelle C.J."/>
            <person name="Probst A.J."/>
            <person name="Thomas B.C."/>
            <person name="Singh A."/>
            <person name="Wilkins M.J."/>
            <person name="Karaoz U."/>
            <person name="Brodie E.L."/>
            <person name="Williams K.H."/>
            <person name="Hubbard S.S."/>
            <person name="Banfield J.F."/>
        </authorList>
    </citation>
    <scope>NUCLEOTIDE SEQUENCE [LARGE SCALE GENOMIC DNA]</scope>
</reference>
<evidence type="ECO:0000256" key="6">
    <source>
        <dbReference type="ARBA" id="ARBA00023136"/>
    </source>
</evidence>
<dbReference type="GO" id="GO:0016020">
    <property type="term" value="C:membrane"/>
    <property type="evidence" value="ECO:0007669"/>
    <property type="project" value="UniProtKB-SubCell"/>
</dbReference>
<dbReference type="EMBL" id="MFFW01000007">
    <property type="protein sequence ID" value="OGF24603.1"/>
    <property type="molecule type" value="Genomic_DNA"/>
</dbReference>
<keyword evidence="4 7" id="KW-0812">Transmembrane</keyword>
<evidence type="ECO:0000313" key="9">
    <source>
        <dbReference type="EMBL" id="OGF24603.1"/>
    </source>
</evidence>
<evidence type="ECO:0000313" key="10">
    <source>
        <dbReference type="Proteomes" id="UP000178783"/>
    </source>
</evidence>
<feature type="transmembrane region" description="Helical" evidence="7">
    <location>
        <begin position="81"/>
        <end position="101"/>
    </location>
</feature>
<dbReference type="Proteomes" id="UP000178783">
    <property type="component" value="Unassembled WGS sequence"/>
</dbReference>
<feature type="transmembrane region" description="Helical" evidence="7">
    <location>
        <begin position="264"/>
        <end position="289"/>
    </location>
</feature>
<feature type="domain" description="Bacterial sugar transferase" evidence="8">
    <location>
        <begin position="263"/>
        <end position="444"/>
    </location>
</feature>
<comment type="caution">
    <text evidence="9">The sequence shown here is derived from an EMBL/GenBank/DDBJ whole genome shotgun (WGS) entry which is preliminary data.</text>
</comment>
<feature type="transmembrane region" description="Helical" evidence="7">
    <location>
        <begin position="9"/>
        <end position="30"/>
    </location>
</feature>
<comment type="subcellular location">
    <subcellularLocation>
        <location evidence="1">Membrane</location>
        <topology evidence="1">Multi-pass membrane protein</topology>
    </subcellularLocation>
</comment>
<evidence type="ECO:0000256" key="3">
    <source>
        <dbReference type="ARBA" id="ARBA00022679"/>
    </source>
</evidence>
<evidence type="ECO:0000256" key="7">
    <source>
        <dbReference type="SAM" id="Phobius"/>
    </source>
</evidence>
<dbReference type="Pfam" id="PF02397">
    <property type="entry name" value="Bac_transf"/>
    <property type="match status" value="1"/>
</dbReference>
<dbReference type="STRING" id="1797989.A3H66_03365"/>
<dbReference type="NCBIfam" id="TIGR03025">
    <property type="entry name" value="EPS_sugtrans"/>
    <property type="match status" value="1"/>
</dbReference>
<keyword evidence="6 7" id="KW-0472">Membrane</keyword>
<dbReference type="InterPro" id="IPR017475">
    <property type="entry name" value="EPS_sugar_tfrase"/>
</dbReference>
<keyword evidence="3" id="KW-0808">Transferase</keyword>
<protein>
    <recommendedName>
        <fullName evidence="8">Bacterial sugar transferase domain-containing protein</fullName>
    </recommendedName>
</protein>
<comment type="similarity">
    <text evidence="2">Belongs to the bacterial sugar transferase family.</text>
</comment>
<accession>A0A1F5SDT3</accession>
<proteinExistence type="inferred from homology"/>
<evidence type="ECO:0000256" key="1">
    <source>
        <dbReference type="ARBA" id="ARBA00004141"/>
    </source>
</evidence>
<dbReference type="PANTHER" id="PTHR30576:SF0">
    <property type="entry name" value="UNDECAPRENYL-PHOSPHATE N-ACETYLGALACTOSAMINYL 1-PHOSPHATE TRANSFERASE-RELATED"/>
    <property type="match status" value="1"/>
</dbReference>
<gene>
    <name evidence="9" type="ORF">A3H66_03365</name>
</gene>
<feature type="transmembrane region" description="Helical" evidence="7">
    <location>
        <begin position="107"/>
        <end position="125"/>
    </location>
</feature>
<feature type="transmembrane region" description="Helical" evidence="7">
    <location>
        <begin position="42"/>
        <end position="60"/>
    </location>
</feature>
<dbReference type="PANTHER" id="PTHR30576">
    <property type="entry name" value="COLANIC BIOSYNTHESIS UDP-GLUCOSE LIPID CARRIER TRANSFERASE"/>
    <property type="match status" value="1"/>
</dbReference>
<name>A0A1F5SDT3_9BACT</name>
<evidence type="ECO:0000256" key="2">
    <source>
        <dbReference type="ARBA" id="ARBA00006464"/>
    </source>
</evidence>